<dbReference type="Gene3D" id="3.40.50.300">
    <property type="entry name" value="P-loop containing nucleotide triphosphate hydrolases"/>
    <property type="match status" value="1"/>
</dbReference>
<feature type="domain" description="ATPase" evidence="1">
    <location>
        <begin position="4"/>
        <end position="179"/>
    </location>
</feature>
<sequence>MAVRTNIIKELEEQYSQEKNKLVVFYGSEGSCKFDLIKEFVGDKKFFYYRARQASELEQRTLMGNEIAKKYRVKLTKGTYDEYFTRIKSGDASKLVVVIDEFQYIAKKKDSKILDSIIKLKNRKLYPGPVMIILCCSSILWAEQDMEKCFGETNYKKIDKIIKVDNLEFLDIVRMFPKYSVKECIQYYGILGGVYKYTKLWNQELSVKQNICNLVLDKKGELFTEVEKLISYELRELSVYNTIVYHIANGKNKLNDIYIATSYSRPKISVYMKNLSQFDILEKVVSFETGGWQNAKKGVYRIKDTFINFWYKFVFPHMSDLYIMEPDVFYDTYIEPELDEYLERYFRNVCMEYLKLLDQIGKLPFKIHKIGTWVGKTGTIDIIAQSSNRVNIVGMCNWNKEFITTEMVQNLFVLMEKAKIYSEHVYCFSAKGFSKQLIELSEQDGRIILIDMNEL</sequence>
<protein>
    <submittedName>
        <fullName evidence="3">Uncharacterized protein</fullName>
    </submittedName>
</protein>
<proteinExistence type="predicted"/>
<evidence type="ECO:0000313" key="4">
    <source>
        <dbReference type="Proteomes" id="UP000183918"/>
    </source>
</evidence>
<feature type="domain" description="DUF234" evidence="2">
    <location>
        <begin position="310"/>
        <end position="400"/>
    </location>
</feature>
<dbReference type="InterPro" id="IPR011579">
    <property type="entry name" value="ATPase_dom"/>
</dbReference>
<organism evidence="3 4">
    <name type="scientific">Lachnobacterium bovis DSM 14045</name>
    <dbReference type="NCBI Taxonomy" id="1122142"/>
    <lineage>
        <taxon>Bacteria</taxon>
        <taxon>Bacillati</taxon>
        <taxon>Bacillota</taxon>
        <taxon>Clostridia</taxon>
        <taxon>Lachnospirales</taxon>
        <taxon>Lachnospiraceae</taxon>
        <taxon>Lachnobacterium</taxon>
    </lineage>
</organism>
<reference evidence="3 4" key="1">
    <citation type="submission" date="2016-10" db="EMBL/GenBank/DDBJ databases">
        <authorList>
            <person name="de Groot N.N."/>
        </authorList>
    </citation>
    <scope>NUCLEOTIDE SEQUENCE [LARGE SCALE GENOMIC DNA]</scope>
    <source>
        <strain evidence="3 4">DSM 14045</strain>
    </source>
</reference>
<dbReference type="PANTHER" id="PTHR34704">
    <property type="entry name" value="ATPASE"/>
    <property type="match status" value="1"/>
</dbReference>
<dbReference type="RefSeq" id="WP_074714998.1">
    <property type="nucleotide sequence ID" value="NZ_FNPG01000004.1"/>
</dbReference>
<dbReference type="Pfam" id="PF01637">
    <property type="entry name" value="ATPase_2"/>
    <property type="match status" value="1"/>
</dbReference>
<evidence type="ECO:0000259" key="1">
    <source>
        <dbReference type="Pfam" id="PF01637"/>
    </source>
</evidence>
<dbReference type="OrthoDB" id="9813134at2"/>
<dbReference type="STRING" id="1122142.SAMN02910414_00116"/>
<dbReference type="AlphaFoldDB" id="A0A1H3F563"/>
<dbReference type="SUPFAM" id="SSF52540">
    <property type="entry name" value="P-loop containing nucleoside triphosphate hydrolases"/>
    <property type="match status" value="1"/>
</dbReference>
<gene>
    <name evidence="3" type="ORF">SAMN02910414_00116</name>
</gene>
<keyword evidence="4" id="KW-1185">Reference proteome</keyword>
<name>A0A1H3F563_9FIRM</name>
<dbReference type="PANTHER" id="PTHR34704:SF1">
    <property type="entry name" value="ATPASE"/>
    <property type="match status" value="1"/>
</dbReference>
<accession>A0A1H3F563</accession>
<evidence type="ECO:0000313" key="3">
    <source>
        <dbReference type="EMBL" id="SDX85309.1"/>
    </source>
</evidence>
<dbReference type="EMBL" id="FNPG01000004">
    <property type="protein sequence ID" value="SDX85309.1"/>
    <property type="molecule type" value="Genomic_DNA"/>
</dbReference>
<dbReference type="InterPro" id="IPR027417">
    <property type="entry name" value="P-loop_NTPase"/>
</dbReference>
<dbReference type="InterPro" id="IPR004256">
    <property type="entry name" value="DUF234"/>
</dbReference>
<dbReference type="GO" id="GO:0005524">
    <property type="term" value="F:ATP binding"/>
    <property type="evidence" value="ECO:0007669"/>
    <property type="project" value="InterPro"/>
</dbReference>
<dbReference type="Proteomes" id="UP000183918">
    <property type="component" value="Unassembled WGS sequence"/>
</dbReference>
<evidence type="ECO:0000259" key="2">
    <source>
        <dbReference type="Pfam" id="PF03008"/>
    </source>
</evidence>
<dbReference type="Pfam" id="PF03008">
    <property type="entry name" value="DUF234"/>
    <property type="match status" value="1"/>
</dbReference>